<evidence type="ECO:0000256" key="3">
    <source>
        <dbReference type="ARBA" id="ARBA00022801"/>
    </source>
</evidence>
<accession>A0ABY4GZL5</accession>
<dbReference type="Gene3D" id="1.10.260.40">
    <property type="entry name" value="lambda repressor-like DNA-binding domains"/>
    <property type="match status" value="1"/>
</dbReference>
<dbReference type="InterPro" id="IPR039418">
    <property type="entry name" value="LexA-like"/>
</dbReference>
<keyword evidence="5" id="KW-0234">DNA repair</keyword>
<evidence type="ECO:0000256" key="4">
    <source>
        <dbReference type="ARBA" id="ARBA00022813"/>
    </source>
</evidence>
<dbReference type="CDD" id="cd06529">
    <property type="entry name" value="S24_LexA-like"/>
    <property type="match status" value="1"/>
</dbReference>
<evidence type="ECO:0000256" key="6">
    <source>
        <dbReference type="ARBA" id="ARBA00023236"/>
    </source>
</evidence>
<dbReference type="PANTHER" id="PTHR33516">
    <property type="entry name" value="LEXA REPRESSOR"/>
    <property type="match status" value="1"/>
</dbReference>
<dbReference type="Gene3D" id="2.10.109.10">
    <property type="entry name" value="Umud Fragment, subunit A"/>
    <property type="match status" value="1"/>
</dbReference>
<dbReference type="RefSeq" id="WP_244752981.1">
    <property type="nucleotide sequence ID" value="NZ_CP095074.1"/>
</dbReference>
<evidence type="ECO:0000256" key="8">
    <source>
        <dbReference type="SAM" id="MobiDB-lite"/>
    </source>
</evidence>
<comment type="similarity">
    <text evidence="1 7">Belongs to the peptidase S24 family.</text>
</comment>
<dbReference type="PANTHER" id="PTHR33516:SF2">
    <property type="entry name" value="LEXA REPRESSOR-RELATED"/>
    <property type="match status" value="1"/>
</dbReference>
<evidence type="ECO:0000259" key="9">
    <source>
        <dbReference type="PROSITE" id="PS50943"/>
    </source>
</evidence>
<name>A0ABY4GZL5_9BACI</name>
<feature type="region of interest" description="Disordered" evidence="8">
    <location>
        <begin position="1"/>
        <end position="21"/>
    </location>
</feature>
<dbReference type="InterPro" id="IPR015927">
    <property type="entry name" value="Peptidase_S24_S26A/B/C"/>
</dbReference>
<keyword evidence="6" id="KW-0742">SOS response</keyword>
<sequence>MKLHEKIKSLRKTNSKRSQQEVADLLGVSRSAYNMWERGDRKPSIPVLQDMAALYDIDVMEFLHIIMEESKNAEMTETEVPKSNGETPPTSLRVPVLGSIAAGKPVFAEENIETYIDLPNLWEYKSPHELFVLNVKGDSMIGARIHEGDRVVVKLTPQVENGDIAIVNVNGHEATLKRVKITDGGQHILLPENSAYDPIIINDEDARIVGKVLHVMFDPK</sequence>
<feature type="domain" description="HTH cro/C1-type" evidence="9">
    <location>
        <begin position="7"/>
        <end position="62"/>
    </location>
</feature>
<evidence type="ECO:0000313" key="11">
    <source>
        <dbReference type="Proteomes" id="UP000831880"/>
    </source>
</evidence>
<evidence type="ECO:0000256" key="1">
    <source>
        <dbReference type="ARBA" id="ARBA00007484"/>
    </source>
</evidence>
<evidence type="ECO:0000313" key="10">
    <source>
        <dbReference type="EMBL" id="UOQ93381.1"/>
    </source>
</evidence>
<dbReference type="InterPro" id="IPR001387">
    <property type="entry name" value="Cro/C1-type_HTH"/>
</dbReference>
<dbReference type="InterPro" id="IPR006197">
    <property type="entry name" value="Peptidase_S24_LexA"/>
</dbReference>
<dbReference type="PRINTS" id="PR00726">
    <property type="entry name" value="LEXASERPTASE"/>
</dbReference>
<dbReference type="PROSITE" id="PS50943">
    <property type="entry name" value="HTH_CROC1"/>
    <property type="match status" value="1"/>
</dbReference>
<dbReference type="Proteomes" id="UP000831880">
    <property type="component" value="Chromosome"/>
</dbReference>
<keyword evidence="11" id="KW-1185">Reference proteome</keyword>
<proteinExistence type="inferred from homology"/>
<dbReference type="SUPFAM" id="SSF47413">
    <property type="entry name" value="lambda repressor-like DNA-binding domains"/>
    <property type="match status" value="1"/>
</dbReference>
<dbReference type="InterPro" id="IPR050077">
    <property type="entry name" value="LexA_repressor"/>
</dbReference>
<evidence type="ECO:0000256" key="2">
    <source>
        <dbReference type="ARBA" id="ARBA00022763"/>
    </source>
</evidence>
<dbReference type="CDD" id="cd00093">
    <property type="entry name" value="HTH_XRE"/>
    <property type="match status" value="1"/>
</dbReference>
<dbReference type="SMART" id="SM00530">
    <property type="entry name" value="HTH_XRE"/>
    <property type="match status" value="1"/>
</dbReference>
<evidence type="ECO:0000256" key="5">
    <source>
        <dbReference type="ARBA" id="ARBA00023204"/>
    </source>
</evidence>
<gene>
    <name evidence="10" type="ORF">MUO14_23925</name>
</gene>
<evidence type="ECO:0000256" key="7">
    <source>
        <dbReference type="RuleBase" id="RU003991"/>
    </source>
</evidence>
<organism evidence="10 11">
    <name type="scientific">Halobacillus shinanisalinarum</name>
    <dbReference type="NCBI Taxonomy" id="2932258"/>
    <lineage>
        <taxon>Bacteria</taxon>
        <taxon>Bacillati</taxon>
        <taxon>Bacillota</taxon>
        <taxon>Bacilli</taxon>
        <taxon>Bacillales</taxon>
        <taxon>Bacillaceae</taxon>
        <taxon>Halobacillus</taxon>
    </lineage>
</organism>
<reference evidence="10 11" key="1">
    <citation type="submission" date="2022-04" db="EMBL/GenBank/DDBJ databases">
        <title>Halobacillus sp. isolated from saltern.</title>
        <authorList>
            <person name="Won M."/>
            <person name="Lee C.-M."/>
            <person name="Woen H.-Y."/>
            <person name="Kwon S.-W."/>
        </authorList>
    </citation>
    <scope>NUCLEOTIDE SEQUENCE [LARGE SCALE GENOMIC DNA]</scope>
    <source>
        <strain evidence="10 11">SSTM10-2</strain>
    </source>
</reference>
<dbReference type="InterPro" id="IPR036286">
    <property type="entry name" value="LexA/Signal_pep-like_sf"/>
</dbReference>
<dbReference type="InterPro" id="IPR010982">
    <property type="entry name" value="Lambda_DNA-bd_dom_sf"/>
</dbReference>
<keyword evidence="4 7" id="KW-0068">Autocatalytic cleavage</keyword>
<dbReference type="Pfam" id="PF00717">
    <property type="entry name" value="Peptidase_S24"/>
    <property type="match status" value="1"/>
</dbReference>
<protein>
    <submittedName>
        <fullName evidence="10">Helix-turn-helix domain-containing protein</fullName>
    </submittedName>
</protein>
<keyword evidence="2" id="KW-0227">DNA damage</keyword>
<dbReference type="EMBL" id="CP095074">
    <property type="protein sequence ID" value="UOQ93381.1"/>
    <property type="molecule type" value="Genomic_DNA"/>
</dbReference>
<dbReference type="Pfam" id="PF01381">
    <property type="entry name" value="HTH_3"/>
    <property type="match status" value="1"/>
</dbReference>
<dbReference type="SUPFAM" id="SSF51306">
    <property type="entry name" value="LexA/Signal peptidase"/>
    <property type="match status" value="1"/>
</dbReference>
<keyword evidence="3 7" id="KW-0378">Hydrolase</keyword>